<keyword evidence="4 7" id="KW-0812">Transmembrane</keyword>
<dbReference type="Proteomes" id="UP000231542">
    <property type="component" value="Unassembled WGS sequence"/>
</dbReference>
<dbReference type="InterPro" id="IPR050882">
    <property type="entry name" value="Prepilin_peptidase/N-MTase"/>
</dbReference>
<dbReference type="GO" id="GO:0006465">
    <property type="term" value="P:signal peptide processing"/>
    <property type="evidence" value="ECO:0007669"/>
    <property type="project" value="TreeGrafter"/>
</dbReference>
<evidence type="ECO:0000259" key="8">
    <source>
        <dbReference type="Pfam" id="PF01478"/>
    </source>
</evidence>
<feature type="transmembrane region" description="Helical" evidence="7">
    <location>
        <begin position="99"/>
        <end position="115"/>
    </location>
</feature>
<dbReference type="GO" id="GO:0004190">
    <property type="term" value="F:aspartic-type endopeptidase activity"/>
    <property type="evidence" value="ECO:0007669"/>
    <property type="project" value="InterPro"/>
</dbReference>
<evidence type="ECO:0000256" key="3">
    <source>
        <dbReference type="ARBA" id="ARBA00022475"/>
    </source>
</evidence>
<dbReference type="GO" id="GO:0005886">
    <property type="term" value="C:plasma membrane"/>
    <property type="evidence" value="ECO:0007669"/>
    <property type="project" value="UniProtKB-SubCell"/>
</dbReference>
<feature type="transmembrane region" description="Helical" evidence="7">
    <location>
        <begin position="223"/>
        <end position="246"/>
    </location>
</feature>
<evidence type="ECO:0000256" key="1">
    <source>
        <dbReference type="ARBA" id="ARBA00004651"/>
    </source>
</evidence>
<dbReference type="PANTHER" id="PTHR30487">
    <property type="entry name" value="TYPE 4 PREPILIN-LIKE PROTEINS LEADER PEPTIDE-PROCESSING ENZYME"/>
    <property type="match status" value="1"/>
</dbReference>
<keyword evidence="6 7" id="KW-0472">Membrane</keyword>
<proteinExistence type="inferred from homology"/>
<evidence type="ECO:0000256" key="2">
    <source>
        <dbReference type="ARBA" id="ARBA00005801"/>
    </source>
</evidence>
<evidence type="ECO:0000256" key="6">
    <source>
        <dbReference type="ARBA" id="ARBA00023136"/>
    </source>
</evidence>
<dbReference type="AlphaFoldDB" id="A0A2H0YUY0"/>
<feature type="transmembrane region" description="Helical" evidence="7">
    <location>
        <begin position="122"/>
        <end position="142"/>
    </location>
</feature>
<feature type="transmembrane region" description="Helical" evidence="7">
    <location>
        <begin position="148"/>
        <end position="166"/>
    </location>
</feature>
<feature type="domain" description="Prepilin peptidase A24 N-terminal" evidence="9">
    <location>
        <begin position="10"/>
        <end position="93"/>
    </location>
</feature>
<feature type="domain" description="Prepilin type IV endopeptidase peptidase" evidence="8">
    <location>
        <begin position="105"/>
        <end position="207"/>
    </location>
</feature>
<evidence type="ECO:0000259" key="9">
    <source>
        <dbReference type="Pfam" id="PF06750"/>
    </source>
</evidence>
<feature type="transmembrane region" description="Helical" evidence="7">
    <location>
        <begin position="178"/>
        <end position="211"/>
    </location>
</feature>
<dbReference type="Pfam" id="PF06750">
    <property type="entry name" value="A24_N_bact"/>
    <property type="match status" value="1"/>
</dbReference>
<dbReference type="InterPro" id="IPR010627">
    <property type="entry name" value="Prepilin_pept_A24_N"/>
</dbReference>
<evidence type="ECO:0000256" key="5">
    <source>
        <dbReference type="ARBA" id="ARBA00022989"/>
    </source>
</evidence>
<name>A0A2H0YUY0_9BACT</name>
<reference evidence="10 11" key="1">
    <citation type="submission" date="2017-09" db="EMBL/GenBank/DDBJ databases">
        <title>Depth-based differentiation of microbial function through sediment-hosted aquifers and enrichment of novel symbionts in the deep terrestrial subsurface.</title>
        <authorList>
            <person name="Probst A.J."/>
            <person name="Ladd B."/>
            <person name="Jarett J.K."/>
            <person name="Geller-Mcgrath D.E."/>
            <person name="Sieber C.M."/>
            <person name="Emerson J.B."/>
            <person name="Anantharaman K."/>
            <person name="Thomas B.C."/>
            <person name="Malmstrom R."/>
            <person name="Stieglmeier M."/>
            <person name="Klingl A."/>
            <person name="Woyke T."/>
            <person name="Ryan C.M."/>
            <person name="Banfield J.F."/>
        </authorList>
    </citation>
    <scope>NUCLEOTIDE SEQUENCE [LARGE SCALE GENOMIC DNA]</scope>
    <source>
        <strain evidence="10">CG08_land_8_20_14_0_20_40_16</strain>
    </source>
</reference>
<accession>A0A2H0YUY0</accession>
<dbReference type="Pfam" id="PF01478">
    <property type="entry name" value="Peptidase_A24"/>
    <property type="match status" value="1"/>
</dbReference>
<evidence type="ECO:0000256" key="4">
    <source>
        <dbReference type="ARBA" id="ARBA00022692"/>
    </source>
</evidence>
<dbReference type="Gene3D" id="1.20.120.1220">
    <property type="match status" value="1"/>
</dbReference>
<comment type="caution">
    <text evidence="10">The sequence shown here is derived from an EMBL/GenBank/DDBJ whole genome shotgun (WGS) entry which is preliminary data.</text>
</comment>
<dbReference type="EMBL" id="PEXU01000049">
    <property type="protein sequence ID" value="PIS42295.1"/>
    <property type="molecule type" value="Genomic_DNA"/>
</dbReference>
<dbReference type="PANTHER" id="PTHR30487:SF0">
    <property type="entry name" value="PREPILIN LEADER PEPTIDASE_N-METHYLTRANSFERASE-RELATED"/>
    <property type="match status" value="1"/>
</dbReference>
<keyword evidence="3" id="KW-1003">Cell membrane</keyword>
<feature type="transmembrane region" description="Helical" evidence="7">
    <location>
        <begin position="6"/>
        <end position="26"/>
    </location>
</feature>
<gene>
    <name evidence="10" type="ORF">COT24_04510</name>
</gene>
<evidence type="ECO:0000313" key="10">
    <source>
        <dbReference type="EMBL" id="PIS42295.1"/>
    </source>
</evidence>
<evidence type="ECO:0000313" key="11">
    <source>
        <dbReference type="Proteomes" id="UP000231542"/>
    </source>
</evidence>
<protein>
    <submittedName>
        <fullName evidence="10">Prepilin peptidase</fullName>
    </submittedName>
</protein>
<comment type="subcellular location">
    <subcellularLocation>
        <location evidence="1">Cell membrane</location>
        <topology evidence="1">Multi-pass membrane protein</topology>
    </subcellularLocation>
</comment>
<evidence type="ECO:0000256" key="7">
    <source>
        <dbReference type="SAM" id="Phobius"/>
    </source>
</evidence>
<dbReference type="InterPro" id="IPR000045">
    <property type="entry name" value="Prepilin_IV_endopep_pep"/>
</dbReference>
<organism evidence="10 11">
    <name type="scientific">Candidatus Kerfeldbacteria bacterium CG08_land_8_20_14_0_20_40_16</name>
    <dbReference type="NCBI Taxonomy" id="2014244"/>
    <lineage>
        <taxon>Bacteria</taxon>
        <taxon>Candidatus Kerfeldiibacteriota</taxon>
    </lineage>
</organism>
<comment type="similarity">
    <text evidence="2">Belongs to the peptidase A24 family.</text>
</comment>
<sequence>MTVNTIIIFLFGLIIGSFLNSVIFRLHQKRSFLEGRSYCPKCRHQLSVRDLIPVVSFLIQKGKCRYCQKKISWQYPLVELATALVFIALYLNFGLSLKFFIYSLYSFFLIVIFVYDLKYYLVLDGVAIPAILLGFLGSLIIGMSLTKLLIGGIIGLGFFLIQFVVSKGKWIGGGDLRLGLMCGFMVGWPNISLLLFLTYLIGAMVAIALLSLKRKKWGDVLPLGIFISFATMVVLLFGDGIIHWYLDFLT</sequence>
<keyword evidence="5 7" id="KW-1133">Transmembrane helix</keyword>